<dbReference type="RefSeq" id="WP_096420780.1">
    <property type="nucleotide sequence ID" value="NZ_AP017315.1"/>
</dbReference>
<protein>
    <submittedName>
        <fullName evidence="1">Uncharacterized protein</fullName>
    </submittedName>
</protein>
<dbReference type="AlphaFoldDB" id="A0A0U4WUK8"/>
<evidence type="ECO:0000313" key="2">
    <source>
        <dbReference type="Proteomes" id="UP000218965"/>
    </source>
</evidence>
<sequence length="68" mass="7433">MSRATILYGGNEYVVARSQQQMRAEIDELIAAGGGWLSVNHGRGRLQPAHLWVDRGVSVAVIDTTQPE</sequence>
<proteinExistence type="predicted"/>
<evidence type="ECO:0000313" key="1">
    <source>
        <dbReference type="EMBL" id="BAU31546.1"/>
    </source>
</evidence>
<organism evidence="1 2">
    <name type="scientific">Microcella alkaliphila</name>
    <dbReference type="NCBI Taxonomy" id="279828"/>
    <lineage>
        <taxon>Bacteria</taxon>
        <taxon>Bacillati</taxon>
        <taxon>Actinomycetota</taxon>
        <taxon>Actinomycetes</taxon>
        <taxon>Micrococcales</taxon>
        <taxon>Microbacteriaceae</taxon>
        <taxon>Microcella</taxon>
    </lineage>
</organism>
<dbReference type="KEGG" id="malk:MalAC0309_0677"/>
<dbReference type="OrthoDB" id="5020792at2"/>
<dbReference type="Proteomes" id="UP000218965">
    <property type="component" value="Chromosome"/>
</dbReference>
<reference evidence="2" key="1">
    <citation type="submission" date="2015-12" db="EMBL/GenBank/DDBJ databases">
        <authorList>
            <person name="Shamseldin A."/>
            <person name="Moawad H."/>
            <person name="Abd El-Rahim W.M."/>
            <person name="Sadowsky M.J."/>
        </authorList>
    </citation>
    <scope>NUCLEOTIDE SEQUENCE [LARGE SCALE GENOMIC DNA]</scope>
    <source>
        <strain evidence="2">JAM AC0309</strain>
    </source>
</reference>
<dbReference type="EMBL" id="AP017315">
    <property type="protein sequence ID" value="BAU31546.1"/>
    <property type="molecule type" value="Genomic_DNA"/>
</dbReference>
<reference evidence="1 2" key="2">
    <citation type="submission" date="2016-01" db="EMBL/GenBank/DDBJ databases">
        <title>Microcella alkaliphila JAM AC0309 whole genome shotgun sequence.</title>
        <authorList>
            <person name="Kurata A."/>
            <person name="Hirose Y."/>
            <person name="Kishimoto N."/>
            <person name="Kobayashi T."/>
        </authorList>
    </citation>
    <scope>NUCLEOTIDE SEQUENCE [LARGE SCALE GENOMIC DNA]</scope>
    <source>
        <strain evidence="1 2">JAM AC0309</strain>
    </source>
</reference>
<name>A0A0U4WUK8_9MICO</name>
<gene>
    <name evidence="1" type="ORF">MalAC0309_0677</name>
</gene>
<accession>A0A0U4WUK8</accession>